<reference evidence="2 3" key="1">
    <citation type="journal article" date="2014" name="BMC Genomics">
        <title>Comparative genome sequencing reveals chemotype-specific gene clusters in the toxigenic black mold Stachybotrys.</title>
        <authorList>
            <person name="Semeiks J."/>
            <person name="Borek D."/>
            <person name="Otwinowski Z."/>
            <person name="Grishin N.V."/>
        </authorList>
    </citation>
    <scope>NUCLEOTIDE SEQUENCE [LARGE SCALE GENOMIC DNA]</scope>
    <source>
        <strain evidence="3">CBS 109288 / IBT 7711</strain>
    </source>
</reference>
<protein>
    <recommendedName>
        <fullName evidence="1">GH64 domain-containing protein</fullName>
    </recommendedName>
</protein>
<organism evidence="2 3">
    <name type="scientific">Stachybotrys chartarum (strain CBS 109288 / IBT 7711)</name>
    <name type="common">Toxic black mold</name>
    <name type="synonym">Stilbospora chartarum</name>
    <dbReference type="NCBI Taxonomy" id="1280523"/>
    <lineage>
        <taxon>Eukaryota</taxon>
        <taxon>Fungi</taxon>
        <taxon>Dikarya</taxon>
        <taxon>Ascomycota</taxon>
        <taxon>Pezizomycotina</taxon>
        <taxon>Sordariomycetes</taxon>
        <taxon>Hypocreomycetidae</taxon>
        <taxon>Hypocreales</taxon>
        <taxon>Stachybotryaceae</taxon>
        <taxon>Stachybotrys</taxon>
    </lineage>
</organism>
<gene>
    <name evidence="2" type="ORF">S7711_10120</name>
</gene>
<dbReference type="AlphaFoldDB" id="A0A084BAC5"/>
<dbReference type="OrthoDB" id="10058186at2759"/>
<feature type="domain" description="GH64" evidence="1">
    <location>
        <begin position="56"/>
        <end position="425"/>
    </location>
</feature>
<evidence type="ECO:0000313" key="3">
    <source>
        <dbReference type="Proteomes" id="UP000028045"/>
    </source>
</evidence>
<evidence type="ECO:0000259" key="1">
    <source>
        <dbReference type="PROSITE" id="PS52006"/>
    </source>
</evidence>
<dbReference type="HOGENOM" id="CLU_032886_0_0_1"/>
<dbReference type="InterPro" id="IPR037398">
    <property type="entry name" value="Glyco_hydro_64_fam"/>
</dbReference>
<dbReference type="CDD" id="cd09220">
    <property type="entry name" value="GH64-GluB-like"/>
    <property type="match status" value="1"/>
</dbReference>
<evidence type="ECO:0000313" key="2">
    <source>
        <dbReference type="EMBL" id="KEY74504.1"/>
    </source>
</evidence>
<dbReference type="PANTHER" id="PTHR38165">
    <property type="match status" value="1"/>
</dbReference>
<dbReference type="InterPro" id="IPR037176">
    <property type="entry name" value="Osmotin/thaumatin-like_sf"/>
</dbReference>
<dbReference type="Proteomes" id="UP000028045">
    <property type="component" value="Unassembled WGS sequence"/>
</dbReference>
<dbReference type="EMBL" id="KL647517">
    <property type="protein sequence ID" value="KEY74504.1"/>
    <property type="molecule type" value="Genomic_DNA"/>
</dbReference>
<proteinExistence type="predicted"/>
<dbReference type="PROSITE" id="PS52006">
    <property type="entry name" value="GH64"/>
    <property type="match status" value="1"/>
</dbReference>
<dbReference type="Pfam" id="PF16483">
    <property type="entry name" value="Glyco_hydro_64"/>
    <property type="match status" value="1"/>
</dbReference>
<name>A0A084BAC5_STACB</name>
<dbReference type="InterPro" id="IPR032477">
    <property type="entry name" value="Glyco_hydro_64"/>
</dbReference>
<dbReference type="PANTHER" id="PTHR38165:SF1">
    <property type="entry name" value="GLUCANASE B"/>
    <property type="match status" value="1"/>
</dbReference>
<keyword evidence="3" id="KW-1185">Reference proteome</keyword>
<dbReference type="InterPro" id="IPR042517">
    <property type="entry name" value="Glyco_hydro_64_N_2"/>
</dbReference>
<accession>A0A084BAC5</accession>
<dbReference type="Gene3D" id="2.60.110.10">
    <property type="entry name" value="Thaumatin"/>
    <property type="match status" value="1"/>
</dbReference>
<dbReference type="Gene3D" id="3.30.920.50">
    <property type="entry name" value="Beta-1,3-glucanase, C-terminal domain"/>
    <property type="match status" value="1"/>
</dbReference>
<sequence>MALSTLLDLVQINNNSNFTIAHPGSVNDVLFKEGNMLKGSYLSASETLGRKERQIPAHLPLEFTNNFNGGQVNAYLTGLDSNNAIIFLAANGTLIYPNSRGSETPVLVSEDIAIPLTPKGDSLRLALPTVINSARIYFCEGELNFFMVRTSAGESLVQPSPSNLHDPSSGSNWGFIELTYTNDLVLYANLSFVDFVGMVLGMQLTVTDGGPTQTAYGLPASAVADICKDLITQSYLDGYPWSRLCITNELGEFLRVLSPNEYTVIRPADFKDYWHQYVDQVWQHYSATFLTIDTQTEAGHVDCQVSGDLLYCNGGDNRGYAKPSARDIWGCDSGPFDTTDDDNFIHLAVIPRLCSAFVRSTLLLEGGDIQPSLDSLHYYGANPTHHYSRVVHKYEVDGKGYAYAYDDVNPHGEEDASGVVSSGAADTLTIFVGATPDTLRPATT</sequence>